<sequence length="223" mass="24133">MFGLKTQMVPPTQALSGRSDAIPTETTHAVLGTPLKGPYPADTEQVVFAMGCFWGVERKFWQQDGVFTTAAGYIGGYTPNPTYKEVCSGQTGHTEGVLVVYDPKTISYTQLLKLFWESHDPTQGFRQGNDVGTQYRSAIFTTTQDQYDATLASKADYQRSLSAIGKGAITTEIFGPATPADAEAPGQTTAKPFFFAEDYHQGYLHKNPDGYCGLKGTGAVCAI</sequence>
<evidence type="ECO:0000256" key="3">
    <source>
        <dbReference type="ARBA" id="ARBA00047806"/>
    </source>
</evidence>
<evidence type="ECO:0000256" key="2">
    <source>
        <dbReference type="ARBA" id="ARBA00023002"/>
    </source>
</evidence>
<evidence type="ECO:0000256" key="4">
    <source>
        <dbReference type="ARBA" id="ARBA00048782"/>
    </source>
</evidence>
<name>F4QNE0_9CAUL</name>
<keyword evidence="8" id="KW-1185">Reference proteome</keyword>
<dbReference type="eggNOG" id="COG0225">
    <property type="taxonomic scope" value="Bacteria"/>
</dbReference>
<evidence type="ECO:0000313" key="8">
    <source>
        <dbReference type="Proteomes" id="UP000006512"/>
    </source>
</evidence>
<dbReference type="Proteomes" id="UP000006512">
    <property type="component" value="Unassembled WGS sequence"/>
</dbReference>
<organism evidence="7 8">
    <name type="scientific">Asticcacaulis biprosthecium C19</name>
    <dbReference type="NCBI Taxonomy" id="715226"/>
    <lineage>
        <taxon>Bacteria</taxon>
        <taxon>Pseudomonadati</taxon>
        <taxon>Pseudomonadota</taxon>
        <taxon>Alphaproteobacteria</taxon>
        <taxon>Caulobacterales</taxon>
        <taxon>Caulobacteraceae</taxon>
        <taxon>Asticcacaulis</taxon>
    </lineage>
</organism>
<dbReference type="EMBL" id="GL883078">
    <property type="protein sequence ID" value="EGF90848.1"/>
    <property type="molecule type" value="Genomic_DNA"/>
</dbReference>
<dbReference type="InterPro" id="IPR050162">
    <property type="entry name" value="MsrA_MetSO_reductase"/>
</dbReference>
<dbReference type="AlphaFoldDB" id="F4QNE0"/>
<protein>
    <recommendedName>
        <fullName evidence="5">Peptide methionine sulfoxide reductase MsrA</fullName>
        <shortName evidence="5">Protein-methionine-S-oxide reductase</shortName>
        <ecNumber evidence="5">1.8.4.11</ecNumber>
    </recommendedName>
    <alternativeName>
        <fullName evidence="5">Peptide-methionine (S)-S-oxide reductase</fullName>
        <shortName evidence="5">Peptide Met(O) reductase</shortName>
    </alternativeName>
</protein>
<proteinExistence type="inferred from homology"/>
<comment type="similarity">
    <text evidence="1 5">Belongs to the MsrA Met sulfoxide reductase family.</text>
</comment>
<comment type="catalytic activity">
    <reaction evidence="3 5">
        <text>L-methionyl-[protein] + [thioredoxin]-disulfide + H2O = L-methionyl-(S)-S-oxide-[protein] + [thioredoxin]-dithiol</text>
        <dbReference type="Rhea" id="RHEA:14217"/>
        <dbReference type="Rhea" id="RHEA-COMP:10698"/>
        <dbReference type="Rhea" id="RHEA-COMP:10700"/>
        <dbReference type="Rhea" id="RHEA-COMP:12313"/>
        <dbReference type="Rhea" id="RHEA-COMP:12315"/>
        <dbReference type="ChEBI" id="CHEBI:15377"/>
        <dbReference type="ChEBI" id="CHEBI:16044"/>
        <dbReference type="ChEBI" id="CHEBI:29950"/>
        <dbReference type="ChEBI" id="CHEBI:44120"/>
        <dbReference type="ChEBI" id="CHEBI:50058"/>
        <dbReference type="EC" id="1.8.4.11"/>
    </reaction>
</comment>
<dbReference type="RefSeq" id="WP_006273030.1">
    <property type="nucleotide sequence ID" value="NZ_GL883078.1"/>
</dbReference>
<dbReference type="EC" id="1.8.4.11" evidence="5"/>
<comment type="catalytic activity">
    <reaction evidence="4 5">
        <text>[thioredoxin]-disulfide + L-methionine + H2O = L-methionine (S)-S-oxide + [thioredoxin]-dithiol</text>
        <dbReference type="Rhea" id="RHEA:19993"/>
        <dbReference type="Rhea" id="RHEA-COMP:10698"/>
        <dbReference type="Rhea" id="RHEA-COMP:10700"/>
        <dbReference type="ChEBI" id="CHEBI:15377"/>
        <dbReference type="ChEBI" id="CHEBI:29950"/>
        <dbReference type="ChEBI" id="CHEBI:50058"/>
        <dbReference type="ChEBI" id="CHEBI:57844"/>
        <dbReference type="ChEBI" id="CHEBI:58772"/>
        <dbReference type="EC" id="1.8.4.11"/>
    </reaction>
</comment>
<dbReference type="GO" id="GO:0034599">
    <property type="term" value="P:cellular response to oxidative stress"/>
    <property type="evidence" value="ECO:0007669"/>
    <property type="project" value="TreeGrafter"/>
</dbReference>
<feature type="domain" description="Peptide methionine sulphoxide reductase MsrA" evidence="6">
    <location>
        <begin position="45"/>
        <end position="212"/>
    </location>
</feature>
<dbReference type="GO" id="GO:0005737">
    <property type="term" value="C:cytoplasm"/>
    <property type="evidence" value="ECO:0007669"/>
    <property type="project" value="TreeGrafter"/>
</dbReference>
<keyword evidence="2 5" id="KW-0560">Oxidoreductase</keyword>
<evidence type="ECO:0000313" key="7">
    <source>
        <dbReference type="EMBL" id="EGF90848.1"/>
    </source>
</evidence>
<dbReference type="HOGENOM" id="CLU_031040_10_3_5"/>
<dbReference type="STRING" id="715226.ABI_22600"/>
<dbReference type="GO" id="GO:0033744">
    <property type="term" value="F:L-methionine:thioredoxin-disulfide S-oxidoreductase activity"/>
    <property type="evidence" value="ECO:0007669"/>
    <property type="project" value="RHEA"/>
</dbReference>
<feature type="active site" evidence="5">
    <location>
        <position position="52"/>
    </location>
</feature>
<dbReference type="PANTHER" id="PTHR42799:SF2">
    <property type="entry name" value="MITOCHONDRIAL PEPTIDE METHIONINE SULFOXIDE REDUCTASE"/>
    <property type="match status" value="1"/>
</dbReference>
<reference evidence="8" key="1">
    <citation type="submission" date="2011-03" db="EMBL/GenBank/DDBJ databases">
        <title>Draft genome sequence of Brevundimonas diminuta.</title>
        <authorList>
            <person name="Brown P.J.B."/>
            <person name="Buechlein A."/>
            <person name="Hemmerich C."/>
            <person name="Brun Y.V."/>
        </authorList>
    </citation>
    <scope>NUCLEOTIDE SEQUENCE [LARGE SCALE GENOMIC DNA]</scope>
    <source>
        <strain evidence="8">C19</strain>
    </source>
</reference>
<dbReference type="OrthoDB" id="4174719at2"/>
<dbReference type="FunFam" id="3.30.1060.10:FF:000001">
    <property type="entry name" value="Peptide methionine sulfoxide reductase MsrA"/>
    <property type="match status" value="1"/>
</dbReference>
<dbReference type="InterPro" id="IPR002569">
    <property type="entry name" value="Met_Sox_Rdtase_MsrA_dom"/>
</dbReference>
<gene>
    <name evidence="5" type="primary">msrA</name>
    <name evidence="7" type="ORF">ABI_22600</name>
</gene>
<dbReference type="SUPFAM" id="SSF55068">
    <property type="entry name" value="Peptide methionine sulfoxide reductase"/>
    <property type="match status" value="1"/>
</dbReference>
<dbReference type="NCBIfam" id="TIGR00401">
    <property type="entry name" value="msrA"/>
    <property type="match status" value="1"/>
</dbReference>
<evidence type="ECO:0000259" key="6">
    <source>
        <dbReference type="Pfam" id="PF01625"/>
    </source>
</evidence>
<dbReference type="Gene3D" id="3.30.1060.10">
    <property type="entry name" value="Peptide methionine sulphoxide reductase MsrA"/>
    <property type="match status" value="1"/>
</dbReference>
<dbReference type="HAMAP" id="MF_01401">
    <property type="entry name" value="MsrA"/>
    <property type="match status" value="1"/>
</dbReference>
<comment type="function">
    <text evidence="5">Has an important function as a repair enzyme for proteins that have been inactivated by oxidation. Catalyzes the reversible oxidation-reduction of methionine sulfoxide in proteins to methionine.</text>
</comment>
<dbReference type="InterPro" id="IPR036509">
    <property type="entry name" value="Met_Sox_Rdtase_MsrA_sf"/>
</dbReference>
<dbReference type="Pfam" id="PF01625">
    <property type="entry name" value="PMSR"/>
    <property type="match status" value="1"/>
</dbReference>
<dbReference type="GO" id="GO:0008113">
    <property type="term" value="F:peptide-methionine (S)-S-oxide reductase activity"/>
    <property type="evidence" value="ECO:0007669"/>
    <property type="project" value="UniProtKB-UniRule"/>
</dbReference>
<evidence type="ECO:0000256" key="5">
    <source>
        <dbReference type="HAMAP-Rule" id="MF_01401"/>
    </source>
</evidence>
<accession>F4QNE0</accession>
<evidence type="ECO:0000256" key="1">
    <source>
        <dbReference type="ARBA" id="ARBA00005591"/>
    </source>
</evidence>
<dbReference type="PANTHER" id="PTHR42799">
    <property type="entry name" value="MITOCHONDRIAL PEPTIDE METHIONINE SULFOXIDE REDUCTASE"/>
    <property type="match status" value="1"/>
</dbReference>